<dbReference type="AlphaFoldDB" id="A0A174X1V3"/>
<reference evidence="2 5" key="1">
    <citation type="submission" date="2015-09" db="EMBL/GenBank/DDBJ databases">
        <authorList>
            <consortium name="Pathogen Informatics"/>
        </authorList>
    </citation>
    <scope>NUCLEOTIDE SEQUENCE [LARGE SCALE GENOMIC DNA]</scope>
    <source>
        <strain evidence="2 5">2789STDY5834948</strain>
    </source>
</reference>
<protein>
    <recommendedName>
        <fullName evidence="1">Abortive infection protein-like C-terminal domain-containing protein</fullName>
    </recommendedName>
</protein>
<name>A0A174X1V3_PARDI</name>
<evidence type="ECO:0000313" key="7">
    <source>
        <dbReference type="Proteomes" id="UP000471216"/>
    </source>
</evidence>
<dbReference type="InterPro" id="IPR026001">
    <property type="entry name" value="Abi-like_C"/>
</dbReference>
<evidence type="ECO:0000313" key="6">
    <source>
        <dbReference type="Proteomes" id="UP000450599"/>
    </source>
</evidence>
<dbReference type="Pfam" id="PF14355">
    <property type="entry name" value="Abi_C"/>
    <property type="match status" value="1"/>
</dbReference>
<dbReference type="EMBL" id="WKMX01000005">
    <property type="protein sequence ID" value="MRZ05882.1"/>
    <property type="molecule type" value="Genomic_DNA"/>
</dbReference>
<dbReference type="EMBL" id="WKMW01000003">
    <property type="protein sequence ID" value="MRY83506.1"/>
    <property type="molecule type" value="Genomic_DNA"/>
</dbReference>
<reference evidence="6 7" key="2">
    <citation type="journal article" date="2019" name="Nat. Med.">
        <title>A library of human gut bacterial isolates paired with longitudinal multiomics data enables mechanistic microbiome research.</title>
        <authorList>
            <person name="Poyet M."/>
            <person name="Groussin M."/>
            <person name="Gibbons S.M."/>
            <person name="Avila-Pacheco J."/>
            <person name="Jiang X."/>
            <person name="Kearney S.M."/>
            <person name="Perrotta A.R."/>
            <person name="Berdy B."/>
            <person name="Zhao S."/>
            <person name="Lieberman T.D."/>
            <person name="Swanson P.K."/>
            <person name="Smith M."/>
            <person name="Roesemann S."/>
            <person name="Alexander J.E."/>
            <person name="Rich S.A."/>
            <person name="Livny J."/>
            <person name="Vlamakis H."/>
            <person name="Clish C."/>
            <person name="Bullock K."/>
            <person name="Deik A."/>
            <person name="Scott J."/>
            <person name="Pierce K.A."/>
            <person name="Xavier R.J."/>
            <person name="Alm E.J."/>
        </authorList>
    </citation>
    <scope>NUCLEOTIDE SEQUENCE [LARGE SCALE GENOMIC DNA]</scope>
    <source>
        <strain evidence="4 7">BIOML-A10</strain>
        <strain evidence="3 6">BIOML-A11</strain>
    </source>
</reference>
<evidence type="ECO:0000313" key="3">
    <source>
        <dbReference type="EMBL" id="MRY83506.1"/>
    </source>
</evidence>
<evidence type="ECO:0000313" key="4">
    <source>
        <dbReference type="EMBL" id="MRZ05882.1"/>
    </source>
</evidence>
<dbReference type="EMBL" id="CZBM01000018">
    <property type="protein sequence ID" value="CUQ51736.1"/>
    <property type="molecule type" value="Genomic_DNA"/>
</dbReference>
<dbReference type="Proteomes" id="UP000095332">
    <property type="component" value="Unassembled WGS sequence"/>
</dbReference>
<accession>A0A174X1V3</accession>
<dbReference type="RefSeq" id="WP_057329301.1">
    <property type="nucleotide sequence ID" value="NZ_CZBM01000018.1"/>
</dbReference>
<proteinExistence type="predicted"/>
<gene>
    <name evidence="2" type="ORF">ERS852560_03679</name>
    <name evidence="4" type="ORF">GKD54_06530</name>
    <name evidence="3" type="ORF">GKD58_04330</name>
</gene>
<sequence length="206" mass="23519">MNWIREHINKMPSFNYLDNHISTIEDTVETNPDLCVEVCKSVIESICKTILTNLNIDYDANGKFQALVKQTLNSILTTECYKEQTSELVRRIASVTQQLGEIRNQSGFASHGKDIEHVPLETTLALLASKTTDVVGGFILRSYIFHSTKTNSKIRYEDCHTFNELFDEENPLILGGVILSASEALYKQDYEAYKEVYYSYLDNLKN</sequence>
<evidence type="ECO:0000313" key="5">
    <source>
        <dbReference type="Proteomes" id="UP000095332"/>
    </source>
</evidence>
<dbReference type="Proteomes" id="UP000471216">
    <property type="component" value="Unassembled WGS sequence"/>
</dbReference>
<dbReference type="Proteomes" id="UP000450599">
    <property type="component" value="Unassembled WGS sequence"/>
</dbReference>
<evidence type="ECO:0000313" key="2">
    <source>
        <dbReference type="EMBL" id="CUQ51736.1"/>
    </source>
</evidence>
<feature type="domain" description="Abortive infection protein-like C-terminal" evidence="1">
    <location>
        <begin position="66"/>
        <end position="140"/>
    </location>
</feature>
<organism evidence="2 5">
    <name type="scientific">Parabacteroides distasonis</name>
    <dbReference type="NCBI Taxonomy" id="823"/>
    <lineage>
        <taxon>Bacteria</taxon>
        <taxon>Pseudomonadati</taxon>
        <taxon>Bacteroidota</taxon>
        <taxon>Bacteroidia</taxon>
        <taxon>Bacteroidales</taxon>
        <taxon>Tannerellaceae</taxon>
        <taxon>Parabacteroides</taxon>
    </lineage>
</organism>
<evidence type="ECO:0000259" key="1">
    <source>
        <dbReference type="Pfam" id="PF14355"/>
    </source>
</evidence>